<protein>
    <recommendedName>
        <fullName evidence="2">GTP cyclohydrolase 1 type 2 homolog</fullName>
    </recommendedName>
</protein>
<dbReference type="NCBIfam" id="TIGR00486">
    <property type="entry name" value="YbgI_SA1388"/>
    <property type="match status" value="1"/>
</dbReference>
<comment type="caution">
    <text evidence="5">The sequence shown here is derived from an EMBL/GenBank/DDBJ whole genome shotgun (WGS) entry which is preliminary data.</text>
</comment>
<feature type="binding site" evidence="4">
    <location>
        <position position="100"/>
    </location>
    <ligand>
        <name>a divalent metal cation</name>
        <dbReference type="ChEBI" id="CHEBI:60240"/>
        <label>1</label>
    </ligand>
</feature>
<dbReference type="EMBL" id="DWXG01000037">
    <property type="protein sequence ID" value="HJB97831.1"/>
    <property type="molecule type" value="Genomic_DNA"/>
</dbReference>
<dbReference type="PANTHER" id="PTHR13799">
    <property type="entry name" value="NGG1 INTERACTING FACTOR 3"/>
    <property type="match status" value="1"/>
</dbReference>
<gene>
    <name evidence="5" type="ORF">H9710_04545</name>
</gene>
<feature type="binding site" evidence="4">
    <location>
        <position position="66"/>
    </location>
    <ligand>
        <name>a divalent metal cation</name>
        <dbReference type="ChEBI" id="CHEBI:60240"/>
        <label>1</label>
    </ligand>
</feature>
<comment type="similarity">
    <text evidence="1">Belongs to the GTP cyclohydrolase I type 2/NIF3 family.</text>
</comment>
<dbReference type="InterPro" id="IPR036069">
    <property type="entry name" value="DUF34/NIF3_sf"/>
</dbReference>
<dbReference type="Proteomes" id="UP000826793">
    <property type="component" value="Unassembled WGS sequence"/>
</dbReference>
<feature type="binding site" evidence="4">
    <location>
        <position position="218"/>
    </location>
    <ligand>
        <name>a divalent metal cation</name>
        <dbReference type="ChEBI" id="CHEBI:60240"/>
        <label>1</label>
    </ligand>
</feature>
<dbReference type="Gene3D" id="3.40.1390.30">
    <property type="entry name" value="NIF3 (NGG1p interacting factor 3)-like"/>
    <property type="match status" value="2"/>
</dbReference>
<dbReference type="GO" id="GO:0005737">
    <property type="term" value="C:cytoplasm"/>
    <property type="evidence" value="ECO:0007669"/>
    <property type="project" value="TreeGrafter"/>
</dbReference>
<evidence type="ECO:0000313" key="5">
    <source>
        <dbReference type="EMBL" id="HJB97831.1"/>
    </source>
</evidence>
<accession>A0A9D2SFI0</accession>
<evidence type="ECO:0000256" key="4">
    <source>
        <dbReference type="PIRSR" id="PIRSR602678-1"/>
    </source>
</evidence>
<dbReference type="Pfam" id="PF01784">
    <property type="entry name" value="DUF34_NIF3"/>
    <property type="match status" value="1"/>
</dbReference>
<reference evidence="5" key="2">
    <citation type="submission" date="2021-04" db="EMBL/GenBank/DDBJ databases">
        <authorList>
            <person name="Gilroy R."/>
        </authorList>
    </citation>
    <scope>NUCLEOTIDE SEQUENCE</scope>
    <source>
        <strain evidence="5">CHK185-1770</strain>
    </source>
</reference>
<evidence type="ECO:0000256" key="1">
    <source>
        <dbReference type="ARBA" id="ARBA00006964"/>
    </source>
</evidence>
<sequence length="255" mass="27172">MARICDIYDILDAAAPFSTALDFDNAGLLVGDGNTVVTRALLALDITPAVVAEAASMNANLIISHHPVIFHPLKALGPQDVAYQLAGKGIAALCCHTNLDLSPVCGVNVALGSKLGLRNLRREDVFGEDCVLYSGDLEEPVEPEAFAALVKEKLSAPAVHYCKGDRPVQKVFFCSGAGGAYVHPAACRGADAYLTGEMKHHEELEAAASRLTCVAAGHYYTEKVFAEFLASYLKKRVPDTAFLLSQAETSPLRVL</sequence>
<reference evidence="5" key="1">
    <citation type="journal article" date="2021" name="PeerJ">
        <title>Extensive microbial diversity within the chicken gut microbiome revealed by metagenomics and culture.</title>
        <authorList>
            <person name="Gilroy R."/>
            <person name="Ravi A."/>
            <person name="Getino M."/>
            <person name="Pursley I."/>
            <person name="Horton D.L."/>
            <person name="Alikhan N.F."/>
            <person name="Baker D."/>
            <person name="Gharbi K."/>
            <person name="Hall N."/>
            <person name="Watson M."/>
            <person name="Adriaenssens E.M."/>
            <person name="Foster-Nyarko E."/>
            <person name="Jarju S."/>
            <person name="Secka A."/>
            <person name="Antonio M."/>
            <person name="Oren A."/>
            <person name="Chaudhuri R.R."/>
            <person name="La Ragione R."/>
            <person name="Hildebrand F."/>
            <person name="Pallen M.J."/>
        </authorList>
    </citation>
    <scope>NUCLEOTIDE SEQUENCE</scope>
    <source>
        <strain evidence="5">CHK185-1770</strain>
    </source>
</reference>
<name>A0A9D2SFI0_9FIRM</name>
<keyword evidence="3 4" id="KW-0479">Metal-binding</keyword>
<dbReference type="FunFam" id="3.40.1390.30:FF:000001">
    <property type="entry name" value="GTP cyclohydrolase 1 type 2"/>
    <property type="match status" value="1"/>
</dbReference>
<dbReference type="GO" id="GO:0046872">
    <property type="term" value="F:metal ion binding"/>
    <property type="evidence" value="ECO:0007669"/>
    <property type="project" value="UniProtKB-KW"/>
</dbReference>
<dbReference type="SUPFAM" id="SSF102705">
    <property type="entry name" value="NIF3 (NGG1p interacting factor 3)-like"/>
    <property type="match status" value="1"/>
</dbReference>
<organism evidence="5 6">
    <name type="scientific">Candidatus Acutalibacter pullicola</name>
    <dbReference type="NCBI Taxonomy" id="2838417"/>
    <lineage>
        <taxon>Bacteria</taxon>
        <taxon>Bacillati</taxon>
        <taxon>Bacillota</taxon>
        <taxon>Clostridia</taxon>
        <taxon>Eubacteriales</taxon>
        <taxon>Acutalibacteraceae</taxon>
        <taxon>Acutalibacter</taxon>
    </lineage>
</organism>
<feature type="binding site" evidence="4">
    <location>
        <position position="65"/>
    </location>
    <ligand>
        <name>a divalent metal cation</name>
        <dbReference type="ChEBI" id="CHEBI:60240"/>
        <label>1</label>
    </ligand>
</feature>
<evidence type="ECO:0000256" key="2">
    <source>
        <dbReference type="ARBA" id="ARBA00022112"/>
    </source>
</evidence>
<dbReference type="PANTHER" id="PTHR13799:SF14">
    <property type="entry name" value="GTP CYCLOHYDROLASE 1 TYPE 2 HOMOLOG"/>
    <property type="match status" value="1"/>
</dbReference>
<feature type="binding site" evidence="4">
    <location>
        <position position="222"/>
    </location>
    <ligand>
        <name>a divalent metal cation</name>
        <dbReference type="ChEBI" id="CHEBI:60240"/>
        <label>1</label>
    </ligand>
</feature>
<dbReference type="InterPro" id="IPR002678">
    <property type="entry name" value="DUF34/NIF3"/>
</dbReference>
<evidence type="ECO:0000313" key="6">
    <source>
        <dbReference type="Proteomes" id="UP000826793"/>
    </source>
</evidence>
<evidence type="ECO:0000256" key="3">
    <source>
        <dbReference type="ARBA" id="ARBA00022723"/>
    </source>
</evidence>
<proteinExistence type="inferred from homology"/>
<dbReference type="AlphaFoldDB" id="A0A9D2SFI0"/>